<keyword evidence="3" id="KW-0238">DNA-binding</keyword>
<dbReference type="SUPFAM" id="SSF53850">
    <property type="entry name" value="Periplasmic binding protein-like II"/>
    <property type="match status" value="1"/>
</dbReference>
<dbReference type="GO" id="GO:0003700">
    <property type="term" value="F:DNA-binding transcription factor activity"/>
    <property type="evidence" value="ECO:0007669"/>
    <property type="project" value="InterPro"/>
</dbReference>
<dbReference type="AlphaFoldDB" id="A0A1H6CHP5"/>
<comment type="similarity">
    <text evidence="1">Belongs to the LysR transcriptional regulatory family.</text>
</comment>
<dbReference type="PANTHER" id="PTHR30537:SF70">
    <property type="entry name" value="HTH-TYPE TRANSCRIPTIONAL ACTIVATOR AMPR"/>
    <property type="match status" value="1"/>
</dbReference>
<keyword evidence="2" id="KW-0805">Transcription regulation</keyword>
<proteinExistence type="inferred from homology"/>
<dbReference type="InterPro" id="IPR036388">
    <property type="entry name" value="WH-like_DNA-bd_sf"/>
</dbReference>
<evidence type="ECO:0000256" key="2">
    <source>
        <dbReference type="ARBA" id="ARBA00023015"/>
    </source>
</evidence>
<reference evidence="7 8" key="1">
    <citation type="submission" date="2016-10" db="EMBL/GenBank/DDBJ databases">
        <authorList>
            <person name="de Groot N.N."/>
        </authorList>
    </citation>
    <scope>NUCLEOTIDE SEQUENCE [LARGE SCALE GENOMIC DNA]</scope>
    <source>
        <strain evidence="7 8">DSM 26656</strain>
    </source>
</reference>
<dbReference type="PANTHER" id="PTHR30537">
    <property type="entry name" value="HTH-TYPE TRANSCRIPTIONAL REGULATOR"/>
    <property type="match status" value="1"/>
</dbReference>
<dbReference type="InterPro" id="IPR005119">
    <property type="entry name" value="LysR_subst-bd"/>
</dbReference>
<dbReference type="PROSITE" id="PS50931">
    <property type="entry name" value="HTH_LYSR"/>
    <property type="match status" value="1"/>
</dbReference>
<dbReference type="Pfam" id="PF03466">
    <property type="entry name" value="LysR_substrate"/>
    <property type="match status" value="1"/>
</dbReference>
<evidence type="ECO:0000256" key="4">
    <source>
        <dbReference type="ARBA" id="ARBA00023159"/>
    </source>
</evidence>
<name>A0A1H6CHP5_9HYPH</name>
<dbReference type="Gene3D" id="1.10.10.10">
    <property type="entry name" value="Winged helix-like DNA-binding domain superfamily/Winged helix DNA-binding domain"/>
    <property type="match status" value="1"/>
</dbReference>
<evidence type="ECO:0000256" key="1">
    <source>
        <dbReference type="ARBA" id="ARBA00009437"/>
    </source>
</evidence>
<dbReference type="InterPro" id="IPR058163">
    <property type="entry name" value="LysR-type_TF_proteobact-type"/>
</dbReference>
<keyword evidence="8" id="KW-1185">Reference proteome</keyword>
<dbReference type="GO" id="GO:0043565">
    <property type="term" value="F:sequence-specific DNA binding"/>
    <property type="evidence" value="ECO:0007669"/>
    <property type="project" value="TreeGrafter"/>
</dbReference>
<sequence length="321" mass="34886">MVRPYLPLNALRAFEASARHLSFTRAGIELRVTQAAVSQQVRSLEQRMGVQLFRRLPRGLLITAEGEALLPVVGDAFDRLATTLDRVGSGKVRELLVVGAVGTFAVGWLLPRLEDFRRAHPFVELRLSTNNNRVDMAAEGLDFSIRFGNGAWHGLDATELFDAPLTPLCTPALAAGMQAPEDLIELTLLRSYRTDEWARWFAAAGVELPQNIASAIVFDSSLAMMEAAEQGVGVALAPALMFSRQMRNGSIRRPFPASISLGSYWLTKLKSRTPSAAMTAFAEWIAAQAPDSAAPPVPSLANDAFADVTSCRLSPWPRPSA</sequence>
<accession>A0A1H6CHP5</accession>
<organism evidence="7 8">
    <name type="scientific">Bosea lathyri</name>
    <dbReference type="NCBI Taxonomy" id="1036778"/>
    <lineage>
        <taxon>Bacteria</taxon>
        <taxon>Pseudomonadati</taxon>
        <taxon>Pseudomonadota</taxon>
        <taxon>Alphaproteobacteria</taxon>
        <taxon>Hyphomicrobiales</taxon>
        <taxon>Boseaceae</taxon>
        <taxon>Bosea</taxon>
    </lineage>
</organism>
<dbReference type="FunFam" id="1.10.10.10:FF:000038">
    <property type="entry name" value="Glycine cleavage system transcriptional activator"/>
    <property type="match status" value="1"/>
</dbReference>
<dbReference type="InterPro" id="IPR000847">
    <property type="entry name" value="LysR_HTH_N"/>
</dbReference>
<dbReference type="OrthoDB" id="9793571at2"/>
<dbReference type="RefSeq" id="WP_103874600.1">
    <property type="nucleotide sequence ID" value="NZ_FNUY01000010.1"/>
</dbReference>
<protein>
    <submittedName>
        <fullName evidence="7">LysR family transcriptional regulator, regulator of gene expression of beta-lactamase</fullName>
    </submittedName>
</protein>
<evidence type="ECO:0000313" key="8">
    <source>
        <dbReference type="Proteomes" id="UP000236743"/>
    </source>
</evidence>
<evidence type="ECO:0000256" key="3">
    <source>
        <dbReference type="ARBA" id="ARBA00023125"/>
    </source>
</evidence>
<keyword evidence="4" id="KW-0010">Activator</keyword>
<dbReference type="PRINTS" id="PR00039">
    <property type="entry name" value="HTHLYSR"/>
</dbReference>
<dbReference type="InterPro" id="IPR036390">
    <property type="entry name" value="WH_DNA-bd_sf"/>
</dbReference>
<dbReference type="Pfam" id="PF00126">
    <property type="entry name" value="HTH_1"/>
    <property type="match status" value="1"/>
</dbReference>
<evidence type="ECO:0000256" key="5">
    <source>
        <dbReference type="ARBA" id="ARBA00023163"/>
    </source>
</evidence>
<keyword evidence="5" id="KW-0804">Transcription</keyword>
<evidence type="ECO:0000313" key="7">
    <source>
        <dbReference type="EMBL" id="SEG72540.1"/>
    </source>
</evidence>
<gene>
    <name evidence="7" type="ORF">SAMN04488115_110145</name>
</gene>
<evidence type="ECO:0000259" key="6">
    <source>
        <dbReference type="PROSITE" id="PS50931"/>
    </source>
</evidence>
<dbReference type="EMBL" id="FNUY01000010">
    <property type="protein sequence ID" value="SEG72540.1"/>
    <property type="molecule type" value="Genomic_DNA"/>
</dbReference>
<dbReference type="Gene3D" id="3.40.190.10">
    <property type="entry name" value="Periplasmic binding protein-like II"/>
    <property type="match status" value="2"/>
</dbReference>
<dbReference type="GO" id="GO:0006351">
    <property type="term" value="P:DNA-templated transcription"/>
    <property type="evidence" value="ECO:0007669"/>
    <property type="project" value="TreeGrafter"/>
</dbReference>
<dbReference type="Proteomes" id="UP000236743">
    <property type="component" value="Unassembled WGS sequence"/>
</dbReference>
<dbReference type="SUPFAM" id="SSF46785">
    <property type="entry name" value="Winged helix' DNA-binding domain"/>
    <property type="match status" value="1"/>
</dbReference>
<feature type="domain" description="HTH lysR-type" evidence="6">
    <location>
        <begin position="6"/>
        <end position="63"/>
    </location>
</feature>